<reference evidence="5 6" key="1">
    <citation type="submission" date="2014-04" db="EMBL/GenBank/DDBJ databases">
        <authorList>
            <consortium name="DOE Joint Genome Institute"/>
            <person name="Kuo A."/>
            <person name="Girlanda M."/>
            <person name="Perotto S."/>
            <person name="Kohler A."/>
            <person name="Nagy L.G."/>
            <person name="Floudas D."/>
            <person name="Copeland A."/>
            <person name="Barry K.W."/>
            <person name="Cichocki N."/>
            <person name="Veneault-Fourrey C."/>
            <person name="LaButti K."/>
            <person name="Lindquist E.A."/>
            <person name="Lipzen A."/>
            <person name="Lundell T."/>
            <person name="Morin E."/>
            <person name="Murat C."/>
            <person name="Sun H."/>
            <person name="Tunlid A."/>
            <person name="Henrissat B."/>
            <person name="Grigoriev I.V."/>
            <person name="Hibbett D.S."/>
            <person name="Martin F."/>
            <person name="Nordberg H.P."/>
            <person name="Cantor M.N."/>
            <person name="Hua S.X."/>
        </authorList>
    </citation>
    <scope>NUCLEOTIDE SEQUENCE [LARGE SCALE GENOMIC DNA]</scope>
    <source>
        <strain evidence="5 6">MUT 4182</strain>
    </source>
</reference>
<name>A0A0C3QCR6_9AGAM</name>
<feature type="domain" description="Protein kinase" evidence="4">
    <location>
        <begin position="202"/>
        <end position="360"/>
    </location>
</feature>
<gene>
    <name evidence="5" type="ORF">M407DRAFT_28062</name>
</gene>
<organism evidence="5 6">
    <name type="scientific">Tulasnella calospora MUT 4182</name>
    <dbReference type="NCBI Taxonomy" id="1051891"/>
    <lineage>
        <taxon>Eukaryota</taxon>
        <taxon>Fungi</taxon>
        <taxon>Dikarya</taxon>
        <taxon>Basidiomycota</taxon>
        <taxon>Agaricomycotina</taxon>
        <taxon>Agaricomycetes</taxon>
        <taxon>Cantharellales</taxon>
        <taxon>Tulasnellaceae</taxon>
        <taxon>Tulasnella</taxon>
    </lineage>
</organism>
<dbReference type="GO" id="GO:0004672">
    <property type="term" value="F:protein kinase activity"/>
    <property type="evidence" value="ECO:0007669"/>
    <property type="project" value="InterPro"/>
</dbReference>
<dbReference type="AlphaFoldDB" id="A0A0C3QCR6"/>
<dbReference type="PANTHER" id="PTHR27001">
    <property type="entry name" value="OS01G0253100 PROTEIN"/>
    <property type="match status" value="1"/>
</dbReference>
<accession>A0A0C3QCR6</accession>
<keyword evidence="6" id="KW-1185">Reference proteome</keyword>
<dbReference type="PROSITE" id="PS50011">
    <property type="entry name" value="PROTEIN_KINASE_DOM"/>
    <property type="match status" value="1"/>
</dbReference>
<keyword evidence="1" id="KW-0547">Nucleotide-binding</keyword>
<evidence type="ECO:0000256" key="2">
    <source>
        <dbReference type="ARBA" id="ARBA00022840"/>
    </source>
</evidence>
<dbReference type="CDD" id="cd00180">
    <property type="entry name" value="PKc"/>
    <property type="match status" value="1"/>
</dbReference>
<reference evidence="6" key="2">
    <citation type="submission" date="2015-01" db="EMBL/GenBank/DDBJ databases">
        <title>Evolutionary Origins and Diversification of the Mycorrhizal Mutualists.</title>
        <authorList>
            <consortium name="DOE Joint Genome Institute"/>
            <consortium name="Mycorrhizal Genomics Consortium"/>
            <person name="Kohler A."/>
            <person name="Kuo A."/>
            <person name="Nagy L.G."/>
            <person name="Floudas D."/>
            <person name="Copeland A."/>
            <person name="Barry K.W."/>
            <person name="Cichocki N."/>
            <person name="Veneault-Fourrey C."/>
            <person name="LaButti K."/>
            <person name="Lindquist E.A."/>
            <person name="Lipzen A."/>
            <person name="Lundell T."/>
            <person name="Morin E."/>
            <person name="Murat C."/>
            <person name="Riley R."/>
            <person name="Ohm R."/>
            <person name="Sun H."/>
            <person name="Tunlid A."/>
            <person name="Henrissat B."/>
            <person name="Grigoriev I.V."/>
            <person name="Hibbett D.S."/>
            <person name="Martin F."/>
        </authorList>
    </citation>
    <scope>NUCLEOTIDE SEQUENCE [LARGE SCALE GENOMIC DNA]</scope>
    <source>
        <strain evidence="6">MUT 4182</strain>
    </source>
</reference>
<feature type="compositionally biased region" description="Basic and acidic residues" evidence="3">
    <location>
        <begin position="160"/>
        <end position="173"/>
    </location>
</feature>
<evidence type="ECO:0000313" key="5">
    <source>
        <dbReference type="EMBL" id="KIO22414.1"/>
    </source>
</evidence>
<dbReference type="PROSITE" id="PS00108">
    <property type="entry name" value="PROTEIN_KINASE_ST"/>
    <property type="match status" value="1"/>
</dbReference>
<dbReference type="EMBL" id="KN823110">
    <property type="protein sequence ID" value="KIO22414.1"/>
    <property type="molecule type" value="Genomic_DNA"/>
</dbReference>
<feature type="compositionally biased region" description="Basic and acidic residues" evidence="3">
    <location>
        <begin position="180"/>
        <end position="199"/>
    </location>
</feature>
<dbReference type="SMART" id="SM00220">
    <property type="entry name" value="S_TKc"/>
    <property type="match status" value="1"/>
</dbReference>
<protein>
    <recommendedName>
        <fullName evidence="4">Protein kinase domain-containing protein</fullName>
    </recommendedName>
</protein>
<dbReference type="PANTHER" id="PTHR27001:SF931">
    <property type="entry name" value="OS11G0664100 PROTEIN"/>
    <property type="match status" value="1"/>
</dbReference>
<dbReference type="Pfam" id="PF00069">
    <property type="entry name" value="Pkinase"/>
    <property type="match status" value="1"/>
</dbReference>
<dbReference type="HOGENOM" id="CLU_770666_0_0_1"/>
<dbReference type="InterPro" id="IPR011009">
    <property type="entry name" value="Kinase-like_dom_sf"/>
</dbReference>
<feature type="non-terminal residue" evidence="5">
    <location>
        <position position="360"/>
    </location>
</feature>
<feature type="compositionally biased region" description="Polar residues" evidence="3">
    <location>
        <begin position="216"/>
        <end position="229"/>
    </location>
</feature>
<dbReference type="OrthoDB" id="346907at2759"/>
<proteinExistence type="predicted"/>
<evidence type="ECO:0000256" key="3">
    <source>
        <dbReference type="SAM" id="MobiDB-lite"/>
    </source>
</evidence>
<keyword evidence="2" id="KW-0067">ATP-binding</keyword>
<dbReference type="InterPro" id="IPR008271">
    <property type="entry name" value="Ser/Thr_kinase_AS"/>
</dbReference>
<evidence type="ECO:0000256" key="1">
    <source>
        <dbReference type="ARBA" id="ARBA00022741"/>
    </source>
</evidence>
<evidence type="ECO:0000313" key="6">
    <source>
        <dbReference type="Proteomes" id="UP000054248"/>
    </source>
</evidence>
<feature type="compositionally biased region" description="Basic and acidic residues" evidence="3">
    <location>
        <begin position="129"/>
        <end position="142"/>
    </location>
</feature>
<sequence length="360" mass="40224">MTQEYAPTPFQACGSDQGDSSSVFLHSSKLRNKLEKVARWRIDPSLIDFSRDAREFRGGFATVSQAFFALRPSTEGVANEFKHALERLDSKARSLQALSDTQESRDREQGGDDGQGSHTVNDGNDQTEEGGKKPNNDEEQKAHLQPSTPGLGDEATPSKVTRDEGPDSGDRNPHPQSNAHEPEGDKQGQSEPTDGRIADDSDDHTEDVARKEFDSTNEPGQNPDRQTQAEAVKKIKIERDTDLERALGLALRELEFLVELSHPNIAKLEGFVEDLSAHKVWLVFPWEDHGNLRDFLASGEWEIPERISLIHHVTLGLEYLHSREPPIYHGDLKSLNILVDSEYHALITDFGSARHLEDDH</sequence>
<dbReference type="InterPro" id="IPR000719">
    <property type="entry name" value="Prot_kinase_dom"/>
</dbReference>
<feature type="region of interest" description="Disordered" evidence="3">
    <location>
        <begin position="97"/>
        <end position="231"/>
    </location>
</feature>
<dbReference type="GO" id="GO:0005524">
    <property type="term" value="F:ATP binding"/>
    <property type="evidence" value="ECO:0007669"/>
    <property type="project" value="UniProtKB-KW"/>
</dbReference>
<dbReference type="Proteomes" id="UP000054248">
    <property type="component" value="Unassembled WGS sequence"/>
</dbReference>
<dbReference type="SUPFAM" id="SSF56112">
    <property type="entry name" value="Protein kinase-like (PK-like)"/>
    <property type="match status" value="1"/>
</dbReference>
<evidence type="ECO:0000259" key="4">
    <source>
        <dbReference type="PROSITE" id="PS50011"/>
    </source>
</evidence>
<dbReference type="Gene3D" id="1.10.510.10">
    <property type="entry name" value="Transferase(Phosphotransferase) domain 1"/>
    <property type="match status" value="1"/>
</dbReference>
<dbReference type="GO" id="GO:0005886">
    <property type="term" value="C:plasma membrane"/>
    <property type="evidence" value="ECO:0007669"/>
    <property type="project" value="TreeGrafter"/>
</dbReference>